<evidence type="ECO:0000259" key="3">
    <source>
        <dbReference type="Pfam" id="PF19305"/>
    </source>
</evidence>
<dbReference type="InterPro" id="IPR042183">
    <property type="entry name" value="MmgE/PrpD_sf_1"/>
</dbReference>
<feature type="domain" description="MmgE/PrpD C-terminal" evidence="3">
    <location>
        <begin position="287"/>
        <end position="445"/>
    </location>
</feature>
<dbReference type="InterPro" id="IPR045336">
    <property type="entry name" value="MmgE_PrpD_N"/>
</dbReference>
<dbReference type="OrthoDB" id="8950577at2"/>
<dbReference type="PANTHER" id="PTHR16943:SF8">
    <property type="entry name" value="2-METHYLCITRATE DEHYDRATASE"/>
    <property type="match status" value="1"/>
</dbReference>
<dbReference type="InterPro" id="IPR005656">
    <property type="entry name" value="MmgE_PrpD"/>
</dbReference>
<dbReference type="Pfam" id="PF19305">
    <property type="entry name" value="MmgE_PrpD_C"/>
    <property type="match status" value="1"/>
</dbReference>
<evidence type="ECO:0000313" key="4">
    <source>
        <dbReference type="EMBL" id="OZI31017.1"/>
    </source>
</evidence>
<reference evidence="5" key="1">
    <citation type="submission" date="2017-05" db="EMBL/GenBank/DDBJ databases">
        <title>Complete and WGS of Bordetella genogroups.</title>
        <authorList>
            <person name="Spilker T."/>
            <person name="Lipuma J."/>
        </authorList>
    </citation>
    <scope>NUCLEOTIDE SEQUENCE [LARGE SCALE GENOMIC DNA]</scope>
    <source>
        <strain evidence="5">AU16122</strain>
    </source>
</reference>
<evidence type="ECO:0000259" key="2">
    <source>
        <dbReference type="Pfam" id="PF03972"/>
    </source>
</evidence>
<dbReference type="Proteomes" id="UP000216020">
    <property type="component" value="Unassembled WGS sequence"/>
</dbReference>
<protein>
    <recommendedName>
        <fullName evidence="6">MmgE/PrpD family protein</fullName>
    </recommendedName>
</protein>
<proteinExistence type="inferred from homology"/>
<name>A0A261S214_9BORD</name>
<accession>A0A261S214</accession>
<comment type="caution">
    <text evidence="4">The sequence shown here is derived from an EMBL/GenBank/DDBJ whole genome shotgun (WGS) entry which is preliminary data.</text>
</comment>
<dbReference type="InterPro" id="IPR036148">
    <property type="entry name" value="MmgE/PrpD_sf"/>
</dbReference>
<keyword evidence="5" id="KW-1185">Reference proteome</keyword>
<dbReference type="Gene3D" id="1.10.4100.10">
    <property type="entry name" value="2-methylcitrate dehydratase PrpD"/>
    <property type="match status" value="1"/>
</dbReference>
<evidence type="ECO:0000256" key="1">
    <source>
        <dbReference type="ARBA" id="ARBA00006174"/>
    </source>
</evidence>
<gene>
    <name evidence="4" type="ORF">CAL29_24010</name>
</gene>
<dbReference type="EMBL" id="NEVM01000005">
    <property type="protein sequence ID" value="OZI31017.1"/>
    <property type="molecule type" value="Genomic_DNA"/>
</dbReference>
<dbReference type="InterPro" id="IPR042188">
    <property type="entry name" value="MmgE/PrpD_sf_2"/>
</dbReference>
<sequence>MPTPDAQGDMQITPMPELANYIATALTNPLPEEVVEKAKHHLLDTLSSMVSGSRMLAGERAIAFVKAQGQSEPQAALAGTSLRTTAINAAMANGMFAHADETDDSHAPSLTHPGCGVVPAVLACAELWHRGGTDMLRAMVLGYDVCARLTMSLDAYAFREAGHSSHTFGPNFGAAAAAGALAGVEARQARYLMSYAAQQASGVACWMRDKDHVEKSFDFGGMGARNGVTAAIMVHSGCTGVDDVFSGQRCFYDAYGDQPDRGALGRELGVRYEILNTAIKRWTVGSPIQAPLDALDHLIRTHRFGADDVLAVEVRIPHQMVLTVNDRDMPEICLQHVLATLIVDGTMGFASAHDRPRMNDPTVLAVRERIALVGDDGLSRLMPSRQGIVEVTLKDGRRLREHTLAVRGTPANPMTRKELKEKSMELIAPILGKAQGERLVEQVWTLERIEDARELARLLSPAS</sequence>
<organism evidence="4 5">
    <name type="scientific">Bordetella genomosp. 10</name>
    <dbReference type="NCBI Taxonomy" id="1416804"/>
    <lineage>
        <taxon>Bacteria</taxon>
        <taxon>Pseudomonadati</taxon>
        <taxon>Pseudomonadota</taxon>
        <taxon>Betaproteobacteria</taxon>
        <taxon>Burkholderiales</taxon>
        <taxon>Alcaligenaceae</taxon>
        <taxon>Bordetella</taxon>
    </lineage>
</organism>
<feature type="domain" description="MmgE/PrpD N-terminal" evidence="2">
    <location>
        <begin position="17"/>
        <end position="259"/>
    </location>
</feature>
<dbReference type="AlphaFoldDB" id="A0A261S214"/>
<dbReference type="GO" id="GO:0016829">
    <property type="term" value="F:lyase activity"/>
    <property type="evidence" value="ECO:0007669"/>
    <property type="project" value="InterPro"/>
</dbReference>
<dbReference type="Pfam" id="PF03972">
    <property type="entry name" value="MmgE_PrpD_N"/>
    <property type="match status" value="1"/>
</dbReference>
<dbReference type="InterPro" id="IPR045337">
    <property type="entry name" value="MmgE_PrpD_C"/>
</dbReference>
<evidence type="ECO:0008006" key="6">
    <source>
        <dbReference type="Google" id="ProtNLM"/>
    </source>
</evidence>
<dbReference type="PANTHER" id="PTHR16943">
    <property type="entry name" value="2-METHYLCITRATE DEHYDRATASE-RELATED"/>
    <property type="match status" value="1"/>
</dbReference>
<evidence type="ECO:0000313" key="5">
    <source>
        <dbReference type="Proteomes" id="UP000216020"/>
    </source>
</evidence>
<dbReference type="SUPFAM" id="SSF103378">
    <property type="entry name" value="2-methylcitrate dehydratase PrpD"/>
    <property type="match status" value="1"/>
</dbReference>
<comment type="similarity">
    <text evidence="1">Belongs to the PrpD family.</text>
</comment>
<dbReference type="RefSeq" id="WP_094855433.1">
    <property type="nucleotide sequence ID" value="NZ_NEVM01000005.1"/>
</dbReference>
<dbReference type="Gene3D" id="3.30.1330.120">
    <property type="entry name" value="2-methylcitrate dehydratase PrpD"/>
    <property type="match status" value="1"/>
</dbReference>